<keyword evidence="1" id="KW-0378">Hydrolase</keyword>
<dbReference type="EMBL" id="DQ356003">
    <property type="protein sequence ID" value="ABC86982.1"/>
    <property type="molecule type" value="Genomic_DNA"/>
</dbReference>
<reference evidence="1" key="1">
    <citation type="submission" date="2006-01" db="EMBL/GenBank/DDBJ databases">
        <title>Method for cloning and producing the Msel restriction endonuclease.</title>
        <authorList>
            <person name="Vaisvila R."/>
            <person name="Morgan R.D."/>
            <person name="Kucera R.B."/>
            <person name="Claus T.E."/>
            <person name="Raleigh E.A."/>
        </authorList>
    </citation>
    <scope>NUCLEOTIDE SEQUENCE</scope>
    <source>
        <strain evidence="1">NEB 446</strain>
    </source>
</reference>
<proteinExistence type="predicted"/>
<accession>Q2I0D9</accession>
<dbReference type="REBASE" id="1262">
    <property type="entry name" value="MseI"/>
</dbReference>
<gene>
    <name evidence="1" type="primary">mseIR</name>
</gene>
<dbReference type="GO" id="GO:0004519">
    <property type="term" value="F:endonuclease activity"/>
    <property type="evidence" value="ECO:0007669"/>
    <property type="project" value="UniProtKB-KW"/>
</dbReference>
<organism evidence="1">
    <name type="scientific">Micrococcus sp. NEB 446</name>
    <dbReference type="NCBI Taxonomy" id="368410"/>
    <lineage>
        <taxon>Bacteria</taxon>
        <taxon>Bacillati</taxon>
        <taxon>Actinomycetota</taxon>
        <taxon>Actinomycetes</taxon>
        <taxon>Micrococcales</taxon>
        <taxon>Micrococcaceae</taxon>
        <taxon>Micrococcus</taxon>
    </lineage>
</organism>
<protein>
    <submittedName>
        <fullName evidence="1">MseI restriction endonuclease</fullName>
    </submittedName>
</protein>
<dbReference type="BRENDA" id="3.1.21.4">
    <property type="organism ID" value="3357"/>
</dbReference>
<keyword evidence="1" id="KW-0255">Endonuclease</keyword>
<sequence length="186" mass="20618">MTHEPTDDPDFIVMAASAANLADRYVASEDDPWVGSPFEWILRVPSRTKGAVGELLVSEWANAKGLRVKRSGSSDADRVINGHRIEIKMSTLWKSGGFKFQQIRDQEYDFCLCLGISPFEVHAWLLPKDLLLEYVIGHMGQHTGASGSDTAWLGFPADEPYDWMRPFGGRLGHVEDLLLAAGPGPY</sequence>
<dbReference type="AlphaFoldDB" id="Q2I0D9"/>
<evidence type="ECO:0000313" key="1">
    <source>
        <dbReference type="EMBL" id="ABC86982.1"/>
    </source>
</evidence>
<name>Q2I0D9_9MICC</name>
<keyword evidence="1" id="KW-0540">Nuclease</keyword>